<comment type="caution">
    <text evidence="1">The sequence shown here is derived from an EMBL/GenBank/DDBJ whole genome shotgun (WGS) entry which is preliminary data.</text>
</comment>
<keyword evidence="2" id="KW-1185">Reference proteome</keyword>
<accession>A0ACB5T0D8</accession>
<name>A0ACB5T0D8_AMBMO</name>
<evidence type="ECO:0000313" key="1">
    <source>
        <dbReference type="EMBL" id="GME78469.1"/>
    </source>
</evidence>
<proteinExistence type="predicted"/>
<organism evidence="1 2">
    <name type="scientific">Ambrosiozyma monospora</name>
    <name type="common">Yeast</name>
    <name type="synonym">Endomycopsis monosporus</name>
    <dbReference type="NCBI Taxonomy" id="43982"/>
    <lineage>
        <taxon>Eukaryota</taxon>
        <taxon>Fungi</taxon>
        <taxon>Dikarya</taxon>
        <taxon>Ascomycota</taxon>
        <taxon>Saccharomycotina</taxon>
        <taxon>Pichiomycetes</taxon>
        <taxon>Pichiales</taxon>
        <taxon>Pichiaceae</taxon>
        <taxon>Ambrosiozyma</taxon>
    </lineage>
</organism>
<reference evidence="1" key="1">
    <citation type="submission" date="2023-04" db="EMBL/GenBank/DDBJ databases">
        <title>Ambrosiozyma monospora NBRC 10751.</title>
        <authorList>
            <person name="Ichikawa N."/>
            <person name="Sato H."/>
            <person name="Tonouchi N."/>
        </authorList>
    </citation>
    <scope>NUCLEOTIDE SEQUENCE</scope>
    <source>
        <strain evidence="1">NBRC 10751</strain>
    </source>
</reference>
<dbReference type="EMBL" id="BSXS01002207">
    <property type="protein sequence ID" value="GME78469.1"/>
    <property type="molecule type" value="Genomic_DNA"/>
</dbReference>
<dbReference type="Proteomes" id="UP001165064">
    <property type="component" value="Unassembled WGS sequence"/>
</dbReference>
<sequence>MSLDVKSMINQYMVATDLNSTQATSSVNTLVHQIENKQLSLLNFIKLLGDYLTDDSNTVRPKSLSLLSSTLDTIKFDKLQAKEVDVLVSFYSSKMEDPQCTKETLKGINALVSMKMFRPSVLKVILSDLKEKYESRGQLASTRYFAFLILQSIMEAKLEYCQTNFNDLFVETFLHVAKNEKDPKNLMISFKLNKAISDNFNVDKFSEDMFDSVYCYFPISFRAPENDPYKITGDQLKQALRDCLSAKSIYAKDSIPNLIEKLASTSPTVKLDVLKTLNQCIDNYDTKTIEEYWISLWNSLKFEILHKEIASAEDLAALIKYYKEGDNESERVIPIAWNIFQSMSNKYTDPKGQESVRDYLILIVDELSKYLKDSEDTKSRQSAVIMASICSANVNSFNLLIGKVMKLLITPISDPEQAFTIKKQRTLLSNVSFMLDAYYKLFNTDGLFVEHNNPIFEYKDIILTMVNQSLLATSNVEVTLRCLAIKIIGKLFTLKSFLTTEERQLLVQTLSEVLLEDDNVNTFKQALFSLNSISKEHPSIVLEFLIFSPPSLKMCLLSTL</sequence>
<protein>
    <submittedName>
        <fullName evidence="1">Unnamed protein product</fullName>
    </submittedName>
</protein>
<gene>
    <name evidence="1" type="ORF">Amon02_000346400</name>
</gene>
<evidence type="ECO:0000313" key="2">
    <source>
        <dbReference type="Proteomes" id="UP001165064"/>
    </source>
</evidence>